<dbReference type="FunFam" id="3.40.50.1110:FF:000022">
    <property type="entry name" value="Isoamyl acetate-hydrolyzing esterase"/>
    <property type="match status" value="1"/>
</dbReference>
<accession>C5DJE1</accession>
<dbReference type="OrthoDB" id="671439at2759"/>
<dbReference type="SUPFAM" id="SSF52266">
    <property type="entry name" value="SGNH hydrolase"/>
    <property type="match status" value="1"/>
</dbReference>
<evidence type="ECO:0000313" key="2">
    <source>
        <dbReference type="EMBL" id="CAR24430.1"/>
    </source>
</evidence>
<dbReference type="GeneID" id="8293098"/>
<dbReference type="InParanoid" id="C5DJE1"/>
<name>C5DJE1_LACTC</name>
<gene>
    <name evidence="2" type="ordered locus">KLTH0F15686g</name>
</gene>
<dbReference type="InterPro" id="IPR036514">
    <property type="entry name" value="SGNH_hydro_sf"/>
</dbReference>
<keyword evidence="3" id="KW-1185">Reference proteome</keyword>
<dbReference type="HOGENOM" id="CLU_051989_0_3_1"/>
<dbReference type="STRING" id="559295.C5DJE1"/>
<dbReference type="eggNOG" id="KOG3035">
    <property type="taxonomic scope" value="Eukaryota"/>
</dbReference>
<dbReference type="KEGG" id="lth:KLTH0F15686g"/>
<dbReference type="Proteomes" id="UP000002036">
    <property type="component" value="Chromosome F"/>
</dbReference>
<feature type="domain" description="SGNH hydrolase-type esterase" evidence="1">
    <location>
        <begin position="10"/>
        <end position="202"/>
    </location>
</feature>
<dbReference type="CDD" id="cd01838">
    <property type="entry name" value="Isoamyl_acetate_hydrolase_like"/>
    <property type="match status" value="1"/>
</dbReference>
<dbReference type="InterPro" id="IPR045136">
    <property type="entry name" value="Iah1-like"/>
</dbReference>
<dbReference type="AlphaFoldDB" id="C5DJE1"/>
<protein>
    <submittedName>
        <fullName evidence="2">KLTH0F15686p</fullName>
    </submittedName>
</protein>
<organism evidence="2 3">
    <name type="scientific">Lachancea thermotolerans (strain ATCC 56472 / CBS 6340 / NRRL Y-8284)</name>
    <name type="common">Yeast</name>
    <name type="synonym">Kluyveromyces thermotolerans</name>
    <dbReference type="NCBI Taxonomy" id="559295"/>
    <lineage>
        <taxon>Eukaryota</taxon>
        <taxon>Fungi</taxon>
        <taxon>Dikarya</taxon>
        <taxon>Ascomycota</taxon>
        <taxon>Saccharomycotina</taxon>
        <taxon>Saccharomycetes</taxon>
        <taxon>Saccharomycetales</taxon>
        <taxon>Saccharomycetaceae</taxon>
        <taxon>Lachancea</taxon>
    </lineage>
</organism>
<dbReference type="PANTHER" id="PTHR14209">
    <property type="entry name" value="ISOAMYL ACETATE-HYDROLYZING ESTERASE 1"/>
    <property type="match status" value="1"/>
</dbReference>
<dbReference type="EMBL" id="CU928170">
    <property type="protein sequence ID" value="CAR24430.1"/>
    <property type="molecule type" value="Genomic_DNA"/>
</dbReference>
<dbReference type="FunCoup" id="C5DJE1">
    <property type="interactions" value="241"/>
</dbReference>
<dbReference type="Pfam" id="PF13472">
    <property type="entry name" value="Lipase_GDSL_2"/>
    <property type="match status" value="1"/>
</dbReference>
<reference evidence="2 3" key="1">
    <citation type="journal article" date="2009" name="Genome Res.">
        <title>Comparative genomics of protoploid Saccharomycetaceae.</title>
        <authorList>
            <consortium name="The Genolevures Consortium"/>
            <person name="Souciet J.-L."/>
            <person name="Dujon B."/>
            <person name="Gaillardin C."/>
            <person name="Johnston M."/>
            <person name="Baret P.V."/>
            <person name="Cliften P."/>
            <person name="Sherman D.J."/>
            <person name="Weissenbach J."/>
            <person name="Westhof E."/>
            <person name="Wincker P."/>
            <person name="Jubin C."/>
            <person name="Poulain J."/>
            <person name="Barbe V."/>
            <person name="Segurens B."/>
            <person name="Artiguenave F."/>
            <person name="Anthouard V."/>
            <person name="Vacherie B."/>
            <person name="Val M.-E."/>
            <person name="Fulton R.S."/>
            <person name="Minx P."/>
            <person name="Wilson R."/>
            <person name="Durrens P."/>
            <person name="Jean G."/>
            <person name="Marck C."/>
            <person name="Martin T."/>
            <person name="Nikolski M."/>
            <person name="Rolland T."/>
            <person name="Seret M.-L."/>
            <person name="Casaregola S."/>
            <person name="Despons L."/>
            <person name="Fairhead C."/>
            <person name="Fischer G."/>
            <person name="Lafontaine I."/>
            <person name="Leh V."/>
            <person name="Lemaire M."/>
            <person name="de Montigny J."/>
            <person name="Neuveglise C."/>
            <person name="Thierry A."/>
            <person name="Blanc-Lenfle I."/>
            <person name="Bleykasten C."/>
            <person name="Diffels J."/>
            <person name="Fritsch E."/>
            <person name="Frangeul L."/>
            <person name="Goeffon A."/>
            <person name="Jauniaux N."/>
            <person name="Kachouri-Lafond R."/>
            <person name="Payen C."/>
            <person name="Potier S."/>
            <person name="Pribylova L."/>
            <person name="Ozanne C."/>
            <person name="Richard G.-F."/>
            <person name="Sacerdot C."/>
            <person name="Straub M.-L."/>
            <person name="Talla E."/>
        </authorList>
    </citation>
    <scope>NUCLEOTIDE SEQUENCE [LARGE SCALE GENOMIC DNA]</scope>
    <source>
        <strain evidence="3">ATCC 56472 / CBS 6340 / NRRL Y-8284</strain>
    </source>
</reference>
<proteinExistence type="predicted"/>
<evidence type="ECO:0000313" key="3">
    <source>
        <dbReference type="Proteomes" id="UP000002036"/>
    </source>
</evidence>
<dbReference type="Gene3D" id="3.40.50.1110">
    <property type="entry name" value="SGNH hydrolase"/>
    <property type="match status" value="1"/>
</dbReference>
<dbReference type="OMA" id="VPIDRYK"/>
<dbReference type="RefSeq" id="XP_002554867.1">
    <property type="nucleotide sequence ID" value="XM_002554821.1"/>
</dbReference>
<dbReference type="InterPro" id="IPR013830">
    <property type="entry name" value="SGNH_hydro"/>
</dbReference>
<evidence type="ECO:0000259" key="1">
    <source>
        <dbReference type="Pfam" id="PF13472"/>
    </source>
</evidence>
<dbReference type="PANTHER" id="PTHR14209:SF19">
    <property type="entry name" value="ISOAMYL ACETATE-HYDROLYZING ESTERASE 1 HOMOLOG"/>
    <property type="match status" value="1"/>
</dbReference>
<sequence>MSLKYQKFLLFGDSITEFAFNTRMSEDKGDQFSLGAALANVYTRKLDVVQRGFSGYNTRWALKLLPRILESEPTDDIVLSTVFFGSNDAVHDGSQKVELPEFIQINIDLVRLLKSKGIKPILIGPALHDADKWKSLRPEEVAKGVVRSNENNKRYSDALQEVARTENVAFVNLIETFSNQGGSDWRSLLNDGLHFSGKGYEVFYNELLKTIRVAYPEWAPENVTYKYPNWRDVEPDGSNI</sequence>